<dbReference type="Proteomes" id="UP000886689">
    <property type="component" value="Unassembled WGS sequence"/>
</dbReference>
<dbReference type="AlphaFoldDB" id="A0A9D7PR93"/>
<keyword evidence="3" id="KW-0963">Cytoplasm</keyword>
<proteinExistence type="inferred from homology"/>
<evidence type="ECO:0000256" key="2">
    <source>
        <dbReference type="ARBA" id="ARBA00023186"/>
    </source>
</evidence>
<keyword evidence="2 3" id="KW-0143">Chaperone</keyword>
<sequence length="291" mass="31099">MNATVRLAEIPLQSAWEASLDLGFACRATRTVLARNAHFGPLRVQKALYPERDAVCQAIVLHPPSGIAGGDRLNIHVAAGKPSQVQVTTPGAGKWYRSAGPLATQHVSIHAGPGATVEWLPQENIVFDGAIAHMGTTIELATDARLIAWDILCLGRSAAGERFCNGRFDLTMSINRDGVPLWRERGGFDGGDMLLDSTIAWAGHTVSGTLLASFPGLPQQAAALLERCRAIQPDDAAAHSLPALPNAGGLLIARYLGDSGEAARRWLTSLWHEIRPACCGRAALNPRIWNT</sequence>
<name>A0A9D7PR93_9PROT</name>
<comment type="caution">
    <text evidence="4">The sequence shown here is derived from an EMBL/GenBank/DDBJ whole genome shotgun (WGS) entry which is preliminary data.</text>
</comment>
<evidence type="ECO:0000313" key="4">
    <source>
        <dbReference type="EMBL" id="MBK8525000.1"/>
    </source>
</evidence>
<dbReference type="EMBL" id="JADJUC010000021">
    <property type="protein sequence ID" value="MBK8525000.1"/>
    <property type="molecule type" value="Genomic_DNA"/>
</dbReference>
<dbReference type="PANTHER" id="PTHR33643:SF1">
    <property type="entry name" value="UREASE ACCESSORY PROTEIN D"/>
    <property type="match status" value="1"/>
</dbReference>
<dbReference type="Pfam" id="PF01774">
    <property type="entry name" value="UreD"/>
    <property type="match status" value="1"/>
</dbReference>
<dbReference type="InterPro" id="IPR002669">
    <property type="entry name" value="UreD"/>
</dbReference>
<dbReference type="GO" id="GO:0005737">
    <property type="term" value="C:cytoplasm"/>
    <property type="evidence" value="ECO:0007669"/>
    <property type="project" value="UniProtKB-SubCell"/>
</dbReference>
<dbReference type="GO" id="GO:0016151">
    <property type="term" value="F:nickel cation binding"/>
    <property type="evidence" value="ECO:0007669"/>
    <property type="project" value="UniProtKB-UniRule"/>
</dbReference>
<reference evidence="4" key="1">
    <citation type="submission" date="2020-10" db="EMBL/GenBank/DDBJ databases">
        <title>Connecting structure to function with the recovery of over 1000 high-quality activated sludge metagenome-assembled genomes encoding full-length rRNA genes using long-read sequencing.</title>
        <authorList>
            <person name="Singleton C.M."/>
            <person name="Petriglieri F."/>
            <person name="Kristensen J.M."/>
            <person name="Kirkegaard R.H."/>
            <person name="Michaelsen T.Y."/>
            <person name="Andersen M.H."/>
            <person name="Karst S.M."/>
            <person name="Dueholm M.S."/>
            <person name="Nielsen P.H."/>
            <person name="Albertsen M."/>
        </authorList>
    </citation>
    <scope>NUCLEOTIDE SEQUENCE</scope>
    <source>
        <strain evidence="4">Hirt_18-Q3-R61-65_BATAC.395</strain>
    </source>
</reference>
<keyword evidence="3" id="KW-0996">Nickel insertion</keyword>
<gene>
    <name evidence="3" type="primary">ureD</name>
    <name evidence="4" type="ORF">IPL58_13650</name>
</gene>
<evidence type="ECO:0000313" key="5">
    <source>
        <dbReference type="Proteomes" id="UP000886689"/>
    </source>
</evidence>
<evidence type="ECO:0000256" key="1">
    <source>
        <dbReference type="ARBA" id="ARBA00007177"/>
    </source>
</evidence>
<evidence type="ECO:0000256" key="3">
    <source>
        <dbReference type="HAMAP-Rule" id="MF_01384"/>
    </source>
</evidence>
<comment type="subunit">
    <text evidence="3">UreD, UreF and UreG form a complex that acts as a GTP-hydrolysis-dependent molecular chaperone, activating the urease apoprotein by helping to assemble the nickel containing metallocenter of UreC. The UreE protein probably delivers the nickel.</text>
</comment>
<protein>
    <recommendedName>
        <fullName evidence="3">Urease accessory protein UreD</fullName>
    </recommendedName>
</protein>
<dbReference type="PANTHER" id="PTHR33643">
    <property type="entry name" value="UREASE ACCESSORY PROTEIN D"/>
    <property type="match status" value="1"/>
</dbReference>
<comment type="subcellular location">
    <subcellularLocation>
        <location evidence="3">Cytoplasm</location>
    </subcellularLocation>
</comment>
<organism evidence="4 5">
    <name type="scientific">Candidatus Proximibacter danicus</name>
    <dbReference type="NCBI Taxonomy" id="2954365"/>
    <lineage>
        <taxon>Bacteria</taxon>
        <taxon>Pseudomonadati</taxon>
        <taxon>Pseudomonadota</taxon>
        <taxon>Betaproteobacteria</taxon>
        <taxon>Candidatus Proximibacter</taxon>
    </lineage>
</organism>
<comment type="function">
    <text evidence="3">Required for maturation of urease via the functional incorporation of the urease nickel metallocenter.</text>
</comment>
<dbReference type="HAMAP" id="MF_01384">
    <property type="entry name" value="UreD"/>
    <property type="match status" value="1"/>
</dbReference>
<comment type="similarity">
    <text evidence="1 3">Belongs to the UreD family.</text>
</comment>
<accession>A0A9D7PR93</accession>